<proteinExistence type="predicted"/>
<gene>
    <name evidence="3" type="ORF">KKR91_08850</name>
</gene>
<dbReference type="EMBL" id="CP076022">
    <property type="protein sequence ID" value="QWC08669.1"/>
    <property type="molecule type" value="Genomic_DNA"/>
</dbReference>
<evidence type="ECO:0000256" key="1">
    <source>
        <dbReference type="SAM" id="MobiDB-lite"/>
    </source>
</evidence>
<keyword evidence="4" id="KW-1185">Reference proteome</keyword>
<feature type="transmembrane region" description="Helical" evidence="2">
    <location>
        <begin position="170"/>
        <end position="192"/>
    </location>
</feature>
<dbReference type="RefSeq" id="WP_210228760.1">
    <property type="nucleotide sequence ID" value="NZ_CP076022.1"/>
</dbReference>
<dbReference type="AlphaFoldDB" id="A0A975M2N0"/>
<evidence type="ECO:0000256" key="2">
    <source>
        <dbReference type="SAM" id="Phobius"/>
    </source>
</evidence>
<feature type="region of interest" description="Disordered" evidence="1">
    <location>
        <begin position="1"/>
        <end position="53"/>
    </location>
</feature>
<protein>
    <submittedName>
        <fullName evidence="3">Uncharacterized protein</fullName>
    </submittedName>
</protein>
<name>A0A975M2N0_9MICC</name>
<dbReference type="Proteomes" id="UP000676885">
    <property type="component" value="Chromosome"/>
</dbReference>
<keyword evidence="2" id="KW-1133">Transmembrane helix</keyword>
<keyword evidence="2" id="KW-0472">Membrane</keyword>
<evidence type="ECO:0000313" key="3">
    <source>
        <dbReference type="EMBL" id="QWC08669.1"/>
    </source>
</evidence>
<feature type="compositionally biased region" description="Low complexity" evidence="1">
    <location>
        <begin position="1"/>
        <end position="13"/>
    </location>
</feature>
<keyword evidence="2" id="KW-0812">Transmembrane</keyword>
<organism evidence="3 4">
    <name type="scientific">Arthrobacter jiangjiafuii</name>
    <dbReference type="NCBI Taxonomy" id="2817475"/>
    <lineage>
        <taxon>Bacteria</taxon>
        <taxon>Bacillati</taxon>
        <taxon>Actinomycetota</taxon>
        <taxon>Actinomycetes</taxon>
        <taxon>Micrococcales</taxon>
        <taxon>Micrococcaceae</taxon>
        <taxon>Arthrobacter</taxon>
    </lineage>
</organism>
<feature type="compositionally biased region" description="Basic and acidic residues" evidence="1">
    <location>
        <begin position="41"/>
        <end position="53"/>
    </location>
</feature>
<sequence length="201" mass="21831">MSPTASAPSPNTPYVAGGPQRKASAEELRARIPGWGADLDPADRPSVPKERTDLSTGAHWVFPEQQQEKQPRERSIEHAFLTPVFGTSVPLKGISGAMRRYAYRCSEARAAHWLILIAADRVDAGGSHLRSFLTLHPDDPITETGVLGEFRRHGISSRFGRNRADLKEQALVPVFAAGPWAVLAGVGGYAAFRAVRRAVRG</sequence>
<reference evidence="3 4" key="1">
    <citation type="submission" date="2021-05" db="EMBL/GenBank/DDBJ databases">
        <title>Novel species in genus Arthrobacter.</title>
        <authorList>
            <person name="Zhang G."/>
        </authorList>
    </citation>
    <scope>NUCLEOTIDE SEQUENCE [LARGE SCALE GENOMIC DNA]</scope>
    <source>
        <strain evidence="4">zg-ZUI227</strain>
    </source>
</reference>
<dbReference type="KEGG" id="ajg:KKR91_08850"/>
<accession>A0A975M2N0</accession>
<evidence type="ECO:0000313" key="4">
    <source>
        <dbReference type="Proteomes" id="UP000676885"/>
    </source>
</evidence>